<accession>A0ACA9YDU1</accession>
<proteinExistence type="predicted"/>
<protein>
    <submittedName>
        <fullName evidence="1">Mediator of RNA polymerase II transcription subunit 22</fullName>
    </submittedName>
</protein>
<dbReference type="Proteomes" id="UP001152531">
    <property type="component" value="Unassembled WGS sequence"/>
</dbReference>
<keyword evidence="2" id="KW-1185">Reference proteome</keyword>
<gene>
    <name evidence="1" type="ORF">CLIB1444_13S03598</name>
</gene>
<sequence length="110" mass="12613">MQPRSIALLENIDSIVENLLQKFQDIFDVGVIQDKSKELLAIESLAIETDALSIIKFCEELLTITKGLRESWCLDSIKVNPVENKQLEQEEINYIFGKFNQLTDKIAEIK</sequence>
<dbReference type="EMBL" id="CALSDN010000013">
    <property type="protein sequence ID" value="CAH6723246.1"/>
    <property type="molecule type" value="Genomic_DNA"/>
</dbReference>
<organism evidence="1 2">
    <name type="scientific">[Candida] jaroonii</name>
    <dbReference type="NCBI Taxonomy" id="467808"/>
    <lineage>
        <taxon>Eukaryota</taxon>
        <taxon>Fungi</taxon>
        <taxon>Dikarya</taxon>
        <taxon>Ascomycota</taxon>
        <taxon>Saccharomycotina</taxon>
        <taxon>Pichiomycetes</taxon>
        <taxon>Debaryomycetaceae</taxon>
        <taxon>Yamadazyma</taxon>
    </lineage>
</organism>
<evidence type="ECO:0000313" key="2">
    <source>
        <dbReference type="Proteomes" id="UP001152531"/>
    </source>
</evidence>
<evidence type="ECO:0000313" key="1">
    <source>
        <dbReference type="EMBL" id="CAH6723246.1"/>
    </source>
</evidence>
<reference evidence="1" key="1">
    <citation type="submission" date="2022-06" db="EMBL/GenBank/DDBJ databases">
        <authorList>
            <person name="Legras J.-L."/>
            <person name="Devillers H."/>
            <person name="Grondin C."/>
        </authorList>
    </citation>
    <scope>NUCLEOTIDE SEQUENCE</scope>
    <source>
        <strain evidence="1">CLIB 1444</strain>
    </source>
</reference>
<name>A0ACA9YDU1_9ASCO</name>
<comment type="caution">
    <text evidence="1">The sequence shown here is derived from an EMBL/GenBank/DDBJ whole genome shotgun (WGS) entry which is preliminary data.</text>
</comment>